<gene>
    <name evidence="1" type="ORF">FRUB_07477</name>
</gene>
<evidence type="ECO:0000313" key="2">
    <source>
        <dbReference type="Proteomes" id="UP000214646"/>
    </source>
</evidence>
<reference evidence="2" key="1">
    <citation type="submission" date="2017-06" db="EMBL/GenBank/DDBJ databases">
        <title>Genome analysis of Fimbriiglobus ruber SP5, the first member of the order Planctomycetales with confirmed chitinolytic capability.</title>
        <authorList>
            <person name="Ravin N.V."/>
            <person name="Rakitin A.L."/>
            <person name="Ivanova A.A."/>
            <person name="Beletsky A.V."/>
            <person name="Kulichevskaya I.S."/>
            <person name="Mardanov A.V."/>
            <person name="Dedysh S.N."/>
        </authorList>
    </citation>
    <scope>NUCLEOTIDE SEQUENCE [LARGE SCALE GENOMIC DNA]</scope>
    <source>
        <strain evidence="2">SP5</strain>
    </source>
</reference>
<sequence length="436" mass="49754">MSELAKKVFKVFSEEPLRPEQIKDLYIPFDSLRGNYDIVRRLAGTISTSDRPTTQVLAGHQGSGKSTELMKLKLELESQKYFVVYCDSEQDVDRNDVDFPEVLFALLRQLASQLKERAGIDLQPGYFKARFDKLNEILGSPIEFEKFDLGASFFKISGKVKSSPATREKVRKALEPDTDNLLSATNDILGQATLELRKKGFEELVILFDDLDKMIVRPMENNRHSTDEHLFINRSPQMTGFHCHIVYTIPLSLAYSKYHQTLKKLYCDQLPVVPMVSIRKMPPGGGINQPGVDAMRKMIDVRLYSVLISQKDVFENQAVCDELIMLCGGQPSKLMSMIREALIADGLPLKAPSLDRVRREGKREFRRQLTREYWTLIEKYRQNAEHVPDATEEPIFRTLLESLALLQYVNGVEWYGLNPLVELLTPPPTEVPRASP</sequence>
<dbReference type="Proteomes" id="UP000214646">
    <property type="component" value="Unassembled WGS sequence"/>
</dbReference>
<dbReference type="SUPFAM" id="SSF52540">
    <property type="entry name" value="P-loop containing nucleoside triphosphate hydrolases"/>
    <property type="match status" value="1"/>
</dbReference>
<dbReference type="InterPro" id="IPR027417">
    <property type="entry name" value="P-loop_NTPase"/>
</dbReference>
<name>A0A225DQA2_9BACT</name>
<dbReference type="OrthoDB" id="477505at2"/>
<protein>
    <submittedName>
        <fullName evidence="1">Type II secretory pathway, ATPase PulE/Tfp pilus assembly pathway, ATPase PilB</fullName>
    </submittedName>
</protein>
<comment type="caution">
    <text evidence="1">The sequence shown here is derived from an EMBL/GenBank/DDBJ whole genome shotgun (WGS) entry which is preliminary data.</text>
</comment>
<keyword evidence="2" id="KW-1185">Reference proteome</keyword>
<dbReference type="AlphaFoldDB" id="A0A225DQA2"/>
<dbReference type="EMBL" id="NIDE01000014">
    <property type="protein sequence ID" value="OWK38357.1"/>
    <property type="molecule type" value="Genomic_DNA"/>
</dbReference>
<evidence type="ECO:0000313" key="1">
    <source>
        <dbReference type="EMBL" id="OWK38357.1"/>
    </source>
</evidence>
<proteinExistence type="predicted"/>
<accession>A0A225DQA2</accession>
<dbReference type="RefSeq" id="WP_088258176.1">
    <property type="nucleotide sequence ID" value="NZ_NIDE01000014.1"/>
</dbReference>
<organism evidence="1 2">
    <name type="scientific">Fimbriiglobus ruber</name>
    <dbReference type="NCBI Taxonomy" id="1908690"/>
    <lineage>
        <taxon>Bacteria</taxon>
        <taxon>Pseudomonadati</taxon>
        <taxon>Planctomycetota</taxon>
        <taxon>Planctomycetia</taxon>
        <taxon>Gemmatales</taxon>
        <taxon>Gemmataceae</taxon>
        <taxon>Fimbriiglobus</taxon>
    </lineage>
</organism>